<keyword evidence="4" id="KW-1185">Reference proteome</keyword>
<dbReference type="PANTHER" id="PTHR24148">
    <property type="entry name" value="ANKYRIN REPEAT DOMAIN-CONTAINING PROTEIN 39 HOMOLOG-RELATED"/>
    <property type="match status" value="1"/>
</dbReference>
<gene>
    <name evidence="3" type="ORF">LTR24_003124</name>
</gene>
<evidence type="ECO:0000259" key="2">
    <source>
        <dbReference type="Pfam" id="PF06985"/>
    </source>
</evidence>
<feature type="domain" description="Heterokaryon incompatibility" evidence="2">
    <location>
        <begin position="106"/>
        <end position="190"/>
    </location>
</feature>
<proteinExistence type="predicted"/>
<reference evidence="3 4" key="1">
    <citation type="submission" date="2023-08" db="EMBL/GenBank/DDBJ databases">
        <title>Black Yeasts Isolated from many extreme environments.</title>
        <authorList>
            <person name="Coleine C."/>
            <person name="Stajich J.E."/>
            <person name="Selbmann L."/>
        </authorList>
    </citation>
    <scope>NUCLEOTIDE SEQUENCE [LARGE SCALE GENOMIC DNA]</scope>
    <source>
        <strain evidence="3 4">CCFEE 5885</strain>
    </source>
</reference>
<feature type="chain" id="PRO_5046733371" description="Heterokaryon incompatibility domain-containing protein" evidence="1">
    <location>
        <begin position="20"/>
        <end position="226"/>
    </location>
</feature>
<name>A0ABR0KHZ3_9EURO</name>
<dbReference type="Pfam" id="PF06985">
    <property type="entry name" value="HET"/>
    <property type="match status" value="1"/>
</dbReference>
<sequence>MKHPWTGKIQTLLFVSVDAGLWVGGFEGSDLAQALYGRDKCPNSGLARRVASLHDQGLRAAASVPMLPSFTGHNTWHNLSAEDLPSCISGHVQCELRNGDLKTSSYRALSYVLRSPRDTYLIELEWKEWHVRKSLFTFLSKAQIEFTDQLLWVDALCIDQSNVQERNRQVQQMCKLYSKANQVLVWLENALGAPGFFFYFSQSGEWIGSAGHLEVRDEAGDEEQES</sequence>
<dbReference type="InterPro" id="IPR010730">
    <property type="entry name" value="HET"/>
</dbReference>
<accession>A0ABR0KHZ3</accession>
<dbReference type="Proteomes" id="UP001345013">
    <property type="component" value="Unassembled WGS sequence"/>
</dbReference>
<evidence type="ECO:0000313" key="4">
    <source>
        <dbReference type="Proteomes" id="UP001345013"/>
    </source>
</evidence>
<dbReference type="PANTHER" id="PTHR24148:SF73">
    <property type="entry name" value="HET DOMAIN PROTEIN (AFU_ORTHOLOGUE AFUA_8G01020)"/>
    <property type="match status" value="1"/>
</dbReference>
<evidence type="ECO:0000313" key="3">
    <source>
        <dbReference type="EMBL" id="KAK5095412.1"/>
    </source>
</evidence>
<comment type="caution">
    <text evidence="3">The sequence shown here is derived from an EMBL/GenBank/DDBJ whole genome shotgun (WGS) entry which is preliminary data.</text>
</comment>
<protein>
    <recommendedName>
        <fullName evidence="2">Heterokaryon incompatibility domain-containing protein</fullName>
    </recommendedName>
</protein>
<feature type="signal peptide" evidence="1">
    <location>
        <begin position="1"/>
        <end position="19"/>
    </location>
</feature>
<dbReference type="InterPro" id="IPR052895">
    <property type="entry name" value="HetReg/Transcr_Mod"/>
</dbReference>
<dbReference type="EMBL" id="JAVRRG010000028">
    <property type="protein sequence ID" value="KAK5095412.1"/>
    <property type="molecule type" value="Genomic_DNA"/>
</dbReference>
<keyword evidence="1" id="KW-0732">Signal</keyword>
<evidence type="ECO:0000256" key="1">
    <source>
        <dbReference type="SAM" id="SignalP"/>
    </source>
</evidence>
<organism evidence="3 4">
    <name type="scientific">Lithohypha guttulata</name>
    <dbReference type="NCBI Taxonomy" id="1690604"/>
    <lineage>
        <taxon>Eukaryota</taxon>
        <taxon>Fungi</taxon>
        <taxon>Dikarya</taxon>
        <taxon>Ascomycota</taxon>
        <taxon>Pezizomycotina</taxon>
        <taxon>Eurotiomycetes</taxon>
        <taxon>Chaetothyriomycetidae</taxon>
        <taxon>Chaetothyriales</taxon>
        <taxon>Trichomeriaceae</taxon>
        <taxon>Lithohypha</taxon>
    </lineage>
</organism>